<dbReference type="AlphaFoldDB" id="A0AAP3G0H4"/>
<name>A0AAP3G0H4_BACMO</name>
<gene>
    <name evidence="6" type="primary">ydfE</name>
    <name evidence="6" type="ORF">HC660_39850</name>
    <name evidence="5" type="ORF">MOD07_03785</name>
</gene>
<reference evidence="5" key="2">
    <citation type="submission" date="2022-02" db="EMBL/GenBank/DDBJ databases">
        <title>Crop Bioprotection Bacillus Genome Sequencing.</title>
        <authorList>
            <person name="Dunlap C."/>
        </authorList>
    </citation>
    <scope>NUCLEOTIDE SEQUENCE</scope>
    <source>
        <strain evidence="5">CK3O2B-54A</strain>
    </source>
</reference>
<dbReference type="PANTHER" id="PTHR43567">
    <property type="entry name" value="FLAVOREDOXIN-RELATED-RELATED"/>
    <property type="match status" value="1"/>
</dbReference>
<dbReference type="Proteomes" id="UP000501048">
    <property type="component" value="Chromosome"/>
</dbReference>
<dbReference type="Proteomes" id="UP001075387">
    <property type="component" value="Unassembled WGS sequence"/>
</dbReference>
<dbReference type="RefSeq" id="WP_168749290.1">
    <property type="nucleotide sequence ID" value="NZ_CP051464.1"/>
</dbReference>
<evidence type="ECO:0000256" key="1">
    <source>
        <dbReference type="ARBA" id="ARBA00001917"/>
    </source>
</evidence>
<comment type="similarity">
    <text evidence="3">Belongs to the flavoredoxin family.</text>
</comment>
<evidence type="ECO:0000256" key="2">
    <source>
        <dbReference type="ARBA" id="ARBA00022630"/>
    </source>
</evidence>
<dbReference type="InterPro" id="IPR002563">
    <property type="entry name" value="Flavin_Rdtase-like_dom"/>
</dbReference>
<sequence>MNSEKQDTLHFKEIKPNIMYYGTSTFLLSTLNEDGTTNISPMSSSWALGNYIVLGVGLGGKAIENLSSHKECVINLPSPDLWKNVEKISSFSGKKNIPPLKKQLGFTYKKEKYEAAGLTPLPSMTVAPTRIKECPIQIEAEVKHIRIPDYEPSFAIVETQALHFHAEEKIILNDNHIDPSKWSPLIYNFRHYFGLGKEIGKTFRSET</sequence>
<dbReference type="GeneID" id="76984753"/>
<dbReference type="PANTHER" id="PTHR43567:SF1">
    <property type="entry name" value="FLAVOREDOXIN"/>
    <property type="match status" value="1"/>
</dbReference>
<dbReference type="SUPFAM" id="SSF50475">
    <property type="entry name" value="FMN-binding split barrel"/>
    <property type="match status" value="1"/>
</dbReference>
<dbReference type="Pfam" id="PF01613">
    <property type="entry name" value="Flavin_Reduct"/>
    <property type="match status" value="1"/>
</dbReference>
<keyword evidence="2" id="KW-0285">Flavoprotein</keyword>
<organism evidence="5 8">
    <name type="scientific">Bacillus mojavensis</name>
    <dbReference type="NCBI Taxonomy" id="72360"/>
    <lineage>
        <taxon>Bacteria</taxon>
        <taxon>Bacillati</taxon>
        <taxon>Bacillota</taxon>
        <taxon>Bacilli</taxon>
        <taxon>Bacillales</taxon>
        <taxon>Bacillaceae</taxon>
        <taxon>Bacillus</taxon>
    </lineage>
</organism>
<feature type="domain" description="Flavin reductase like" evidence="4">
    <location>
        <begin position="22"/>
        <end position="195"/>
    </location>
</feature>
<dbReference type="InterPro" id="IPR052174">
    <property type="entry name" value="Flavoredoxin"/>
</dbReference>
<dbReference type="EMBL" id="CP051464">
    <property type="protein sequence ID" value="QJC98428.1"/>
    <property type="molecule type" value="Genomic_DNA"/>
</dbReference>
<evidence type="ECO:0000313" key="6">
    <source>
        <dbReference type="EMBL" id="QJC98428.1"/>
    </source>
</evidence>
<proteinExistence type="inferred from homology"/>
<comment type="cofactor">
    <cofactor evidence="1">
        <name>FMN</name>
        <dbReference type="ChEBI" id="CHEBI:58210"/>
    </cofactor>
</comment>
<evidence type="ECO:0000259" key="4">
    <source>
        <dbReference type="Pfam" id="PF01613"/>
    </source>
</evidence>
<dbReference type="Gene3D" id="2.30.110.10">
    <property type="entry name" value="Electron Transport, Fmn-binding Protein, Chain A"/>
    <property type="match status" value="1"/>
</dbReference>
<evidence type="ECO:0000313" key="7">
    <source>
        <dbReference type="Proteomes" id="UP000501048"/>
    </source>
</evidence>
<dbReference type="GO" id="GO:0016646">
    <property type="term" value="F:oxidoreductase activity, acting on the CH-NH group of donors, NAD or NADP as acceptor"/>
    <property type="evidence" value="ECO:0007669"/>
    <property type="project" value="UniProtKB-ARBA"/>
</dbReference>
<evidence type="ECO:0000313" key="5">
    <source>
        <dbReference type="EMBL" id="MCY8508672.1"/>
    </source>
</evidence>
<keyword evidence="7" id="KW-1185">Reference proteome</keyword>
<dbReference type="EMBL" id="JALAQA010000002">
    <property type="protein sequence ID" value="MCY8508672.1"/>
    <property type="molecule type" value="Genomic_DNA"/>
</dbReference>
<evidence type="ECO:0000256" key="3">
    <source>
        <dbReference type="ARBA" id="ARBA00038054"/>
    </source>
</evidence>
<reference evidence="6 7" key="1">
    <citation type="submission" date="2020-04" db="EMBL/GenBank/DDBJ databases">
        <title>Plant growth promoting and environmental Bacillus: genomic and epigenetic comparison.</title>
        <authorList>
            <person name="Reva O.N."/>
            <person name="Lutz S."/>
            <person name="Ahrens C.H."/>
        </authorList>
    </citation>
    <scope>NUCLEOTIDE SEQUENCE [LARGE SCALE GENOMIC DNA]</scope>
    <source>
        <strain evidence="6 7">UCMB5075</strain>
    </source>
</reference>
<dbReference type="GO" id="GO:0010181">
    <property type="term" value="F:FMN binding"/>
    <property type="evidence" value="ECO:0007669"/>
    <property type="project" value="InterPro"/>
</dbReference>
<protein>
    <submittedName>
        <fullName evidence="5">Flavin reductase family protein</fullName>
    </submittedName>
    <submittedName>
        <fullName evidence="6">Flavoprotein</fullName>
    </submittedName>
</protein>
<evidence type="ECO:0000313" key="8">
    <source>
        <dbReference type="Proteomes" id="UP001075387"/>
    </source>
</evidence>
<dbReference type="InterPro" id="IPR012349">
    <property type="entry name" value="Split_barrel_FMN-bd"/>
</dbReference>
<accession>A0AAP3G0H4</accession>